<keyword evidence="4" id="KW-1185">Reference proteome</keyword>
<dbReference type="EMBL" id="FNXT01000954">
    <property type="protein sequence ID" value="SZX69777.1"/>
    <property type="molecule type" value="Genomic_DNA"/>
</dbReference>
<evidence type="ECO:0000313" key="3">
    <source>
        <dbReference type="EMBL" id="SZX69777.1"/>
    </source>
</evidence>
<dbReference type="AlphaFoldDB" id="A0A383VWC8"/>
<reference evidence="3 4" key="1">
    <citation type="submission" date="2016-10" db="EMBL/GenBank/DDBJ databases">
        <authorList>
            <person name="Cai Z."/>
        </authorList>
    </citation>
    <scope>NUCLEOTIDE SEQUENCE [LARGE SCALE GENOMIC DNA]</scope>
</reference>
<accession>A0A383VWC8</accession>
<sequence length="246" mass="24901">MDADLRSGVLSDYRWLHAELLAGVAEFYEQGIRFTPYVEAALEYASAAVAWSTAAMDLGCKEAEERDADAAAAMEAKYATLRALSVRANQLEGDVDLPPIVADVAEAAEDADAEADAAEAALRAAIDAAVGAGVPAAAAAAAAAAAEEEAAEAHMQVAAAAIISAADHMLKGSRPFYTRTAQDGRAAIRAAAAAAVASAFLTLAHHNLQGYGLPAAEEPAAGPAAIMPASSSSSSSSSSSNSCCWM</sequence>
<gene>
    <name evidence="3" type="ORF">BQ4739_LOCUS10053</name>
</gene>
<evidence type="ECO:0000313" key="4">
    <source>
        <dbReference type="Proteomes" id="UP000256970"/>
    </source>
</evidence>
<name>A0A383VWC8_TETOB</name>
<organism evidence="3 4">
    <name type="scientific">Tetradesmus obliquus</name>
    <name type="common">Green alga</name>
    <name type="synonym">Acutodesmus obliquus</name>
    <dbReference type="NCBI Taxonomy" id="3088"/>
    <lineage>
        <taxon>Eukaryota</taxon>
        <taxon>Viridiplantae</taxon>
        <taxon>Chlorophyta</taxon>
        <taxon>core chlorophytes</taxon>
        <taxon>Chlorophyceae</taxon>
        <taxon>CS clade</taxon>
        <taxon>Sphaeropleales</taxon>
        <taxon>Scenedesmaceae</taxon>
        <taxon>Tetradesmus</taxon>
    </lineage>
</organism>
<evidence type="ECO:0000256" key="2">
    <source>
        <dbReference type="SAM" id="MobiDB-lite"/>
    </source>
</evidence>
<proteinExistence type="predicted"/>
<protein>
    <submittedName>
        <fullName evidence="3">Uncharacterized protein</fullName>
    </submittedName>
</protein>
<feature type="region of interest" description="Disordered" evidence="2">
    <location>
        <begin position="224"/>
        <end position="246"/>
    </location>
</feature>
<keyword evidence="1" id="KW-0175">Coiled coil</keyword>
<evidence type="ECO:0000256" key="1">
    <source>
        <dbReference type="SAM" id="Coils"/>
    </source>
</evidence>
<feature type="coiled-coil region" evidence="1">
    <location>
        <begin position="101"/>
        <end position="128"/>
    </location>
</feature>
<dbReference type="Proteomes" id="UP000256970">
    <property type="component" value="Unassembled WGS sequence"/>
</dbReference>